<dbReference type="InterPro" id="IPR001216">
    <property type="entry name" value="P-phosphate_BS"/>
</dbReference>
<dbReference type="UniPathway" id="UPA00136">
    <property type="reaction ID" value="UER00201"/>
</dbReference>
<dbReference type="Pfam" id="PF00291">
    <property type="entry name" value="PALP"/>
    <property type="match status" value="1"/>
</dbReference>
<dbReference type="SUPFAM" id="SSF54631">
    <property type="entry name" value="CBS-domain pair"/>
    <property type="match status" value="1"/>
</dbReference>
<dbReference type="GO" id="GO:0016765">
    <property type="term" value="F:transferase activity, transferring alkyl or aryl (other than methyl) groups"/>
    <property type="evidence" value="ECO:0007669"/>
    <property type="project" value="UniProtKB-ARBA"/>
</dbReference>
<comment type="pathway">
    <text evidence="2">Amino-acid biosynthesis; L-cysteine biosynthesis; L-cysteine from L-homocysteine and L-serine: step 1/2.</text>
</comment>
<comment type="similarity">
    <text evidence="3">Belongs to the cysteine synthase/cystathionine beta-synthase family.</text>
</comment>
<evidence type="ECO:0000256" key="6">
    <source>
        <dbReference type="ARBA" id="ARBA00023122"/>
    </source>
</evidence>
<feature type="domain" description="CBS" evidence="12">
    <location>
        <begin position="345"/>
        <end position="406"/>
    </location>
</feature>
<dbReference type="SMART" id="SM00116">
    <property type="entry name" value="CBS"/>
    <property type="match status" value="1"/>
</dbReference>
<dbReference type="PANTHER" id="PTHR10314">
    <property type="entry name" value="CYSTATHIONINE BETA-SYNTHASE"/>
    <property type="match status" value="1"/>
</dbReference>
<dbReference type="FunFam" id="3.40.50.1100:FF:000003">
    <property type="entry name" value="Cystathionine beta-synthase"/>
    <property type="match status" value="1"/>
</dbReference>
<keyword evidence="7" id="KW-0456">Lyase</keyword>
<evidence type="ECO:0000256" key="3">
    <source>
        <dbReference type="ARBA" id="ARBA00007103"/>
    </source>
</evidence>
<dbReference type="EMBL" id="CP014518">
    <property type="protein sequence ID" value="AMM33768.1"/>
    <property type="molecule type" value="Genomic_DNA"/>
</dbReference>
<evidence type="ECO:0000256" key="8">
    <source>
        <dbReference type="ARBA" id="ARBA00026192"/>
    </source>
</evidence>
<evidence type="ECO:0000313" key="14">
    <source>
        <dbReference type="Proteomes" id="UP000070134"/>
    </source>
</evidence>
<evidence type="ECO:0000256" key="1">
    <source>
        <dbReference type="ARBA" id="ARBA00001933"/>
    </source>
</evidence>
<dbReference type="InterPro" id="IPR046342">
    <property type="entry name" value="CBS_dom_sf"/>
</dbReference>
<keyword evidence="6 11" id="KW-0129">CBS domain</keyword>
<dbReference type="KEGG" id="satk:SA2016_3103"/>
<proteinExistence type="inferred from homology"/>
<dbReference type="PROSITE" id="PS51371">
    <property type="entry name" value="CBS"/>
    <property type="match status" value="1"/>
</dbReference>
<dbReference type="GO" id="GO:0005737">
    <property type="term" value="C:cytoplasm"/>
    <property type="evidence" value="ECO:0007669"/>
    <property type="project" value="InterPro"/>
</dbReference>
<dbReference type="AlphaFoldDB" id="A0A127A2R9"/>
<evidence type="ECO:0000256" key="9">
    <source>
        <dbReference type="ARBA" id="ARBA00047490"/>
    </source>
</evidence>
<dbReference type="NCBIfam" id="TIGR01137">
    <property type="entry name" value="cysta_beta"/>
    <property type="match status" value="1"/>
</dbReference>
<organism evidence="13 14">
    <name type="scientific">Sinomonas atrocyanea</name>
    <dbReference type="NCBI Taxonomy" id="37927"/>
    <lineage>
        <taxon>Bacteria</taxon>
        <taxon>Bacillati</taxon>
        <taxon>Actinomycetota</taxon>
        <taxon>Actinomycetes</taxon>
        <taxon>Micrococcales</taxon>
        <taxon>Micrococcaceae</taxon>
        <taxon>Sinomonas</taxon>
    </lineage>
</organism>
<dbReference type="InterPro" id="IPR000644">
    <property type="entry name" value="CBS_dom"/>
</dbReference>
<dbReference type="PATRIC" id="fig|37927.3.peg.3186"/>
<evidence type="ECO:0000256" key="4">
    <source>
        <dbReference type="ARBA" id="ARBA00012041"/>
    </source>
</evidence>
<name>A0A127A2R9_9MICC</name>
<dbReference type="CDD" id="cd01561">
    <property type="entry name" value="CBS_like"/>
    <property type="match status" value="1"/>
</dbReference>
<sequence>MGVVKYAKSVVELIGHTPLVQLNKVTEGIKATVLVKLEYLNPGGSIKDRIALKMIEQAEADGKLGPGGTIVEPTSGNTGVGLALVGQQKGYRCIFVVPDKVGEEKRAVLAAYGAEVVVTPTAVPPDSPQSYYGVSDRLVSEIPGAFKPDQFSNPGAPASHYETTGPEIWADTDGRITHVVIGAGTGGTITGTGRYLKEVSRDRPASEGGQVKVIGADPEGSVYSGGTGRPYFVEGVGEDMWPGNYDKSVPDEVLAVSDAESFAMTRRLAREEGLLVGGSSGMAVAAALRVAKDLPEDAVVVVVLPDSGRGYLAKIFNDDWMRSYGFLPGQDEKTVGDLLKGKDGRLPDLVHTHPNETVRDVIDIMTEYGVGHLPVLSTEPPVVMGEVLGAVDERSLSAKLFRGEAMLTDKISEHMGPRLPVIGSLEGQAELRKMLSEDDAVMVTFVGAPVGILTRHDLLANLNK</sequence>
<evidence type="ECO:0000256" key="11">
    <source>
        <dbReference type="PROSITE-ProRule" id="PRU00703"/>
    </source>
</evidence>
<evidence type="ECO:0000256" key="2">
    <source>
        <dbReference type="ARBA" id="ARBA00005003"/>
    </source>
</evidence>
<dbReference type="PROSITE" id="PS00901">
    <property type="entry name" value="CYS_SYNTHASE"/>
    <property type="match status" value="1"/>
</dbReference>
<dbReference type="InterPro" id="IPR001926">
    <property type="entry name" value="TrpB-like_PALP"/>
</dbReference>
<dbReference type="EC" id="4.2.1.22" evidence="4 10"/>
<comment type="catalytic activity">
    <reaction evidence="9">
        <text>L-homocysteine + L-serine = L,L-cystathionine + H2O</text>
        <dbReference type="Rhea" id="RHEA:10112"/>
        <dbReference type="ChEBI" id="CHEBI:15377"/>
        <dbReference type="ChEBI" id="CHEBI:33384"/>
        <dbReference type="ChEBI" id="CHEBI:58161"/>
        <dbReference type="ChEBI" id="CHEBI:58199"/>
        <dbReference type="EC" id="4.2.1.22"/>
    </reaction>
</comment>
<dbReference type="Pfam" id="PF00571">
    <property type="entry name" value="CBS"/>
    <property type="match status" value="1"/>
</dbReference>
<accession>A0A127A2R9</accession>
<dbReference type="GO" id="GO:0004122">
    <property type="term" value="F:cystathionine beta-synthase activity"/>
    <property type="evidence" value="ECO:0007669"/>
    <property type="project" value="UniProtKB-UniRule"/>
</dbReference>
<reference evidence="13 14" key="1">
    <citation type="submission" date="2016-02" db="EMBL/GenBank/DDBJ databases">
        <title>Complete genome of Sinomonas atrocyanea KCTC 3377.</title>
        <authorList>
            <person name="Kim K.M."/>
        </authorList>
    </citation>
    <scope>NUCLEOTIDE SEQUENCE [LARGE SCALE GENOMIC DNA]</scope>
    <source>
        <strain evidence="13 14">KCTC 3377</strain>
    </source>
</reference>
<evidence type="ECO:0000256" key="5">
    <source>
        <dbReference type="ARBA" id="ARBA00022898"/>
    </source>
</evidence>
<keyword evidence="14" id="KW-1185">Reference proteome</keyword>
<dbReference type="SUPFAM" id="SSF53686">
    <property type="entry name" value="Tryptophan synthase beta subunit-like PLP-dependent enzymes"/>
    <property type="match status" value="1"/>
</dbReference>
<dbReference type="FunFam" id="3.40.50.1100:FF:000118">
    <property type="entry name" value="Related to CYS4-cystathionine beta-synthase"/>
    <property type="match status" value="1"/>
</dbReference>
<protein>
    <recommendedName>
        <fullName evidence="8 10">Cystathionine beta-synthase</fullName>
        <ecNumber evidence="4 10">4.2.1.22</ecNumber>
    </recommendedName>
</protein>
<evidence type="ECO:0000256" key="7">
    <source>
        <dbReference type="ARBA" id="ARBA00023239"/>
    </source>
</evidence>
<dbReference type="GO" id="GO:0006535">
    <property type="term" value="P:cysteine biosynthetic process from serine"/>
    <property type="evidence" value="ECO:0007669"/>
    <property type="project" value="InterPro"/>
</dbReference>
<dbReference type="GO" id="GO:0019343">
    <property type="term" value="P:cysteine biosynthetic process via cystathionine"/>
    <property type="evidence" value="ECO:0007669"/>
    <property type="project" value="InterPro"/>
</dbReference>
<dbReference type="STRING" id="37927.SA2016_3103"/>
<dbReference type="InterPro" id="IPR036052">
    <property type="entry name" value="TrpB-like_PALP_sf"/>
</dbReference>
<gene>
    <name evidence="13" type="ORF">SA2016_3103</name>
</gene>
<dbReference type="InterPro" id="IPR005857">
    <property type="entry name" value="Cysta_beta_synth"/>
</dbReference>
<evidence type="ECO:0000256" key="10">
    <source>
        <dbReference type="NCBIfam" id="TIGR01137"/>
    </source>
</evidence>
<evidence type="ECO:0000313" key="13">
    <source>
        <dbReference type="EMBL" id="AMM33768.1"/>
    </source>
</evidence>
<evidence type="ECO:0000259" key="12">
    <source>
        <dbReference type="PROSITE" id="PS51371"/>
    </source>
</evidence>
<dbReference type="Gene3D" id="3.10.580.10">
    <property type="entry name" value="CBS-domain"/>
    <property type="match status" value="1"/>
</dbReference>
<dbReference type="Gene3D" id="3.40.50.1100">
    <property type="match status" value="2"/>
</dbReference>
<dbReference type="Proteomes" id="UP000070134">
    <property type="component" value="Chromosome"/>
</dbReference>
<comment type="cofactor">
    <cofactor evidence="1">
        <name>pyridoxal 5'-phosphate</name>
        <dbReference type="ChEBI" id="CHEBI:597326"/>
    </cofactor>
</comment>
<dbReference type="InterPro" id="IPR050214">
    <property type="entry name" value="Cys_Synth/Cystath_Beta-Synth"/>
</dbReference>
<keyword evidence="5" id="KW-0663">Pyridoxal phosphate</keyword>